<dbReference type="PANTHER" id="PTHR46008:SF20">
    <property type="entry name" value="PROTEIN KINASE DOMAIN-CONTAINING PROTEIN"/>
    <property type="match status" value="1"/>
</dbReference>
<evidence type="ECO:0000313" key="22">
    <source>
        <dbReference type="RefSeq" id="XP_017973366.1"/>
    </source>
</evidence>
<keyword evidence="4" id="KW-0723">Serine/threonine-protein kinase</keyword>
<evidence type="ECO:0000256" key="2">
    <source>
        <dbReference type="ARBA" id="ARBA00012513"/>
    </source>
</evidence>
<dbReference type="Gramene" id="Tc03v2_t002820.3">
    <property type="protein sequence ID" value="Tc03v2_p002820.3"/>
    <property type="gene ID" value="Tc03v2_g002820"/>
</dbReference>
<evidence type="ECO:0000256" key="12">
    <source>
        <dbReference type="ARBA" id="ARBA00022989"/>
    </source>
</evidence>
<comment type="catalytic activity">
    <reaction evidence="17">
        <text>L-seryl-[protein] + ATP = O-phospho-L-seryl-[protein] + ADP + H(+)</text>
        <dbReference type="Rhea" id="RHEA:17989"/>
        <dbReference type="Rhea" id="RHEA-COMP:9863"/>
        <dbReference type="Rhea" id="RHEA-COMP:11604"/>
        <dbReference type="ChEBI" id="CHEBI:15378"/>
        <dbReference type="ChEBI" id="CHEBI:29999"/>
        <dbReference type="ChEBI" id="CHEBI:30616"/>
        <dbReference type="ChEBI" id="CHEBI:83421"/>
        <dbReference type="ChEBI" id="CHEBI:456216"/>
        <dbReference type="EC" id="2.7.11.1"/>
    </reaction>
</comment>
<dbReference type="InterPro" id="IPR025287">
    <property type="entry name" value="WAK_GUB"/>
</dbReference>
<keyword evidence="9 18" id="KW-0547">Nucleotide-binding</keyword>
<dbReference type="SMART" id="SM00220">
    <property type="entry name" value="S_TKc"/>
    <property type="match status" value="1"/>
</dbReference>
<dbReference type="InterPro" id="IPR000719">
    <property type="entry name" value="Prot_kinase_dom"/>
</dbReference>
<dbReference type="InterPro" id="IPR017441">
    <property type="entry name" value="Protein_kinase_ATP_BS"/>
</dbReference>
<keyword evidence="12 19" id="KW-1133">Transmembrane helix</keyword>
<reference evidence="21" key="1">
    <citation type="journal article" date="1997" name="Nucleic Acids Res.">
        <title>tRNAscan-SE: a program for improved detection of transfer RNA genes in genomic sequence.</title>
        <authorList>
            <person name="Lowe T.M."/>
            <person name="Eddy S.R."/>
        </authorList>
    </citation>
    <scope>NUCLEOTIDE SEQUENCE [LARGE SCALE GENOMIC DNA]</scope>
    <source>
        <strain evidence="21">r\B97-61/B2</strain>
    </source>
</reference>
<keyword evidence="5" id="KW-0597">Phosphoprotein</keyword>
<dbReference type="FunFam" id="1.10.510.10:FF:000161">
    <property type="entry name" value="Wall-associated receptor kinase-like 20"/>
    <property type="match status" value="1"/>
</dbReference>
<dbReference type="GO" id="GO:0005524">
    <property type="term" value="F:ATP binding"/>
    <property type="evidence" value="ECO:0007669"/>
    <property type="project" value="UniProtKB-UniRule"/>
</dbReference>
<dbReference type="FunFam" id="3.30.200.20:FF:000214">
    <property type="entry name" value="WAK1-OsWAK receptor-like cytoplasmic kinase (OsWAK-RLCK)"/>
    <property type="match status" value="1"/>
</dbReference>
<dbReference type="SUPFAM" id="SSF56112">
    <property type="entry name" value="Protein kinase-like (PK-like)"/>
    <property type="match status" value="1"/>
</dbReference>
<keyword evidence="7 19" id="KW-0812">Transmembrane</keyword>
<dbReference type="InterPro" id="IPR032872">
    <property type="entry name" value="WAK_assoc_C"/>
</dbReference>
<feature type="transmembrane region" description="Helical" evidence="19">
    <location>
        <begin position="257"/>
        <end position="276"/>
    </location>
</feature>
<comment type="subcellular location">
    <subcellularLocation>
        <location evidence="1">Cell membrane</location>
        <topology evidence="1">Single-pass type I membrane protein</topology>
    </subcellularLocation>
</comment>
<evidence type="ECO:0000256" key="9">
    <source>
        <dbReference type="ARBA" id="ARBA00022741"/>
    </source>
</evidence>
<evidence type="ECO:0000259" key="20">
    <source>
        <dbReference type="PROSITE" id="PS50011"/>
    </source>
</evidence>
<evidence type="ECO:0000256" key="13">
    <source>
        <dbReference type="ARBA" id="ARBA00023136"/>
    </source>
</evidence>
<dbReference type="GO" id="GO:0030247">
    <property type="term" value="F:polysaccharide binding"/>
    <property type="evidence" value="ECO:0007669"/>
    <property type="project" value="InterPro"/>
</dbReference>
<evidence type="ECO:0000256" key="8">
    <source>
        <dbReference type="ARBA" id="ARBA00022729"/>
    </source>
</evidence>
<evidence type="ECO:0000256" key="1">
    <source>
        <dbReference type="ARBA" id="ARBA00004251"/>
    </source>
</evidence>
<dbReference type="PROSITE" id="PS00107">
    <property type="entry name" value="PROTEIN_KINASE_ATP"/>
    <property type="match status" value="1"/>
</dbReference>
<dbReference type="Gene3D" id="1.10.510.10">
    <property type="entry name" value="Transferase(Phosphotransferase) domain 1"/>
    <property type="match status" value="1"/>
</dbReference>
<evidence type="ECO:0000256" key="18">
    <source>
        <dbReference type="PROSITE-ProRule" id="PRU10141"/>
    </source>
</evidence>
<accession>A0AB32W5H7</accession>
<evidence type="ECO:0000256" key="17">
    <source>
        <dbReference type="ARBA" id="ARBA00048679"/>
    </source>
</evidence>
<keyword evidence="15" id="KW-0325">Glycoprotein</keyword>
<evidence type="ECO:0000256" key="4">
    <source>
        <dbReference type="ARBA" id="ARBA00022527"/>
    </source>
</evidence>
<evidence type="ECO:0000256" key="7">
    <source>
        <dbReference type="ARBA" id="ARBA00022692"/>
    </source>
</evidence>
<dbReference type="PROSITE" id="PS50011">
    <property type="entry name" value="PROTEIN_KINASE_DOM"/>
    <property type="match status" value="1"/>
</dbReference>
<evidence type="ECO:0000256" key="5">
    <source>
        <dbReference type="ARBA" id="ARBA00022553"/>
    </source>
</evidence>
<dbReference type="InterPro" id="IPR011009">
    <property type="entry name" value="Kinase-like_dom_sf"/>
</dbReference>
<evidence type="ECO:0000256" key="6">
    <source>
        <dbReference type="ARBA" id="ARBA00022679"/>
    </source>
</evidence>
<evidence type="ECO:0000256" key="15">
    <source>
        <dbReference type="ARBA" id="ARBA00023180"/>
    </source>
</evidence>
<dbReference type="Proteomes" id="UP000694886">
    <property type="component" value="Chromosome 3"/>
</dbReference>
<dbReference type="InterPro" id="IPR001245">
    <property type="entry name" value="Ser-Thr/Tyr_kinase_cat_dom"/>
</dbReference>
<evidence type="ECO:0000256" key="14">
    <source>
        <dbReference type="ARBA" id="ARBA00023170"/>
    </source>
</evidence>
<feature type="transmembrane region" description="Helical" evidence="19">
    <location>
        <begin position="6"/>
        <end position="24"/>
    </location>
</feature>
<protein>
    <recommendedName>
        <fullName evidence="2">non-specific serine/threonine protein kinase</fullName>
        <ecNumber evidence="2">2.7.11.1</ecNumber>
    </recommendedName>
</protein>
<dbReference type="GO" id="GO:0005886">
    <property type="term" value="C:plasma membrane"/>
    <property type="evidence" value="ECO:0007669"/>
    <property type="project" value="UniProtKB-SubCell"/>
</dbReference>
<dbReference type="Pfam" id="PF07714">
    <property type="entry name" value="PK_Tyr_Ser-Thr"/>
    <property type="match status" value="1"/>
</dbReference>
<keyword evidence="6" id="KW-0808">Transferase</keyword>
<dbReference type="AlphaFoldDB" id="A0AB32W5H7"/>
<dbReference type="RefSeq" id="XP_017973366.1">
    <property type="nucleotide sequence ID" value="XM_018117877.1"/>
</dbReference>
<organism evidence="21 22">
    <name type="scientific">Theobroma cacao</name>
    <name type="common">Cacao</name>
    <name type="synonym">Cocoa</name>
    <dbReference type="NCBI Taxonomy" id="3641"/>
    <lineage>
        <taxon>Eukaryota</taxon>
        <taxon>Viridiplantae</taxon>
        <taxon>Streptophyta</taxon>
        <taxon>Embryophyta</taxon>
        <taxon>Tracheophyta</taxon>
        <taxon>Spermatophyta</taxon>
        <taxon>Magnoliopsida</taxon>
        <taxon>eudicotyledons</taxon>
        <taxon>Gunneridae</taxon>
        <taxon>Pentapetalae</taxon>
        <taxon>rosids</taxon>
        <taxon>malvids</taxon>
        <taxon>Malvales</taxon>
        <taxon>Malvaceae</taxon>
        <taxon>Byttnerioideae</taxon>
        <taxon>Theobroma</taxon>
    </lineage>
</organism>
<dbReference type="EC" id="2.7.11.1" evidence="2"/>
<feature type="domain" description="Protein kinase" evidence="20">
    <location>
        <begin position="331"/>
        <end position="606"/>
    </location>
</feature>
<keyword evidence="14" id="KW-0675">Receptor</keyword>
<keyword evidence="13 19" id="KW-0472">Membrane</keyword>
<dbReference type="GO" id="GO:0004674">
    <property type="term" value="F:protein serine/threonine kinase activity"/>
    <property type="evidence" value="ECO:0007669"/>
    <property type="project" value="UniProtKB-KW"/>
</dbReference>
<sequence>MDTLVFLTPTFFLIISIFFLLNFFQVSYSKDDVHFTSCPHPFDCGNLGNLSYPFSTDDRPAYCGYDHEVYKLKCIPNQPPYITISSQEFQVVHLNQTHGLMTIQRVESEENTCPEEIFTYNVFNYSDTAANITLLYGCPRRGFADNSFTCKKDQSETFAVFGNNDEYHCRGKVVEVPVKKKARDELIRGTRALDKTLFEPFEMRYFAYDDYCRRCKNSGGRCGSNKTLTAVFLCYCRDHPYPIKCERGGGINWKAKLGIGFGALVGGIIITSIGFFCWQRRHRGKVFFKSSFVSGKSSSDRSVMMDAEKGDSLAGVHLFSYEELEKATNKFDSDRELGDGGFGTVYYGKLRDGRAVAVKRLYENNYRRVEQFMNEVEILTRLRHKNLVSLYGCTSRHSRELLLVYEYIPNGTVADHLHGERAKPGALPWSIRLEIAIETAEALRFLHASDTIHRDVKTNNILLDSNFSVKVADFGLSRLFPTDVTHVSTAPQGTPGYVDPEYHQCYHLTDKSDVFSFGVVLVELISSMPAVDITRHRHEINLSNMAINRIQNRALHELVDPSLGFESDYKVRKMITGVAEVAFQCLQNEKDMRPTMEEVLEALMGIQNEDYNKEKAEDMDISADEVGLLKSGPLPLSPDSVMIKWISGSSTTPSISN</sequence>
<keyword evidence="3" id="KW-1003">Cell membrane</keyword>
<name>A0AB32W5H7_THECC</name>
<proteinExistence type="predicted"/>
<comment type="catalytic activity">
    <reaction evidence="16">
        <text>L-threonyl-[protein] + ATP = O-phospho-L-threonyl-[protein] + ADP + H(+)</text>
        <dbReference type="Rhea" id="RHEA:46608"/>
        <dbReference type="Rhea" id="RHEA-COMP:11060"/>
        <dbReference type="Rhea" id="RHEA-COMP:11605"/>
        <dbReference type="ChEBI" id="CHEBI:15378"/>
        <dbReference type="ChEBI" id="CHEBI:30013"/>
        <dbReference type="ChEBI" id="CHEBI:30616"/>
        <dbReference type="ChEBI" id="CHEBI:61977"/>
        <dbReference type="ChEBI" id="CHEBI:456216"/>
        <dbReference type="EC" id="2.7.11.1"/>
    </reaction>
</comment>
<evidence type="ECO:0000256" key="16">
    <source>
        <dbReference type="ARBA" id="ARBA00047899"/>
    </source>
</evidence>
<evidence type="ECO:0000256" key="11">
    <source>
        <dbReference type="ARBA" id="ARBA00022840"/>
    </source>
</evidence>
<keyword evidence="10" id="KW-0418">Kinase</keyword>
<evidence type="ECO:0000256" key="3">
    <source>
        <dbReference type="ARBA" id="ARBA00022475"/>
    </source>
</evidence>
<gene>
    <name evidence="22" type="primary">LOC18604172</name>
</gene>
<dbReference type="PANTHER" id="PTHR46008">
    <property type="entry name" value="LEAF RUST 10 DISEASE-RESISTANCE LOCUS RECEPTOR-LIKE PROTEIN KINASE-LIKE 1.4"/>
    <property type="match status" value="1"/>
</dbReference>
<dbReference type="GeneID" id="18604172"/>
<dbReference type="Pfam" id="PF14380">
    <property type="entry name" value="WAK_assoc"/>
    <property type="match status" value="1"/>
</dbReference>
<keyword evidence="11 18" id="KW-0067">ATP-binding</keyword>
<evidence type="ECO:0000256" key="10">
    <source>
        <dbReference type="ARBA" id="ARBA00022777"/>
    </source>
</evidence>
<evidence type="ECO:0000313" key="21">
    <source>
        <dbReference type="Proteomes" id="UP000694886"/>
    </source>
</evidence>
<reference evidence="22" key="2">
    <citation type="submission" date="2025-08" db="UniProtKB">
        <authorList>
            <consortium name="RefSeq"/>
        </authorList>
    </citation>
    <scope>IDENTIFICATION</scope>
</reference>
<dbReference type="Pfam" id="PF13947">
    <property type="entry name" value="GUB_WAK_bind"/>
    <property type="match status" value="1"/>
</dbReference>
<keyword evidence="8" id="KW-0732">Signal</keyword>
<feature type="binding site" evidence="18">
    <location>
        <position position="359"/>
    </location>
    <ligand>
        <name>ATP</name>
        <dbReference type="ChEBI" id="CHEBI:30616"/>
    </ligand>
</feature>
<dbReference type="Gene3D" id="3.30.200.20">
    <property type="entry name" value="Phosphorylase Kinase, domain 1"/>
    <property type="match status" value="1"/>
</dbReference>
<evidence type="ECO:0000256" key="19">
    <source>
        <dbReference type="SAM" id="Phobius"/>
    </source>
</evidence>